<dbReference type="OrthoDB" id="14244at2"/>
<dbReference type="CDD" id="cd02947">
    <property type="entry name" value="TRX_family"/>
    <property type="match status" value="1"/>
</dbReference>
<evidence type="ECO:0000259" key="2">
    <source>
        <dbReference type="PROSITE" id="PS51352"/>
    </source>
</evidence>
<gene>
    <name evidence="3" type="ORF">SAMN06269117_10167</name>
</gene>
<dbReference type="InterPro" id="IPR036249">
    <property type="entry name" value="Thioredoxin-like_sf"/>
</dbReference>
<accession>A0A521ADD7</accession>
<evidence type="ECO:0000313" key="3">
    <source>
        <dbReference type="EMBL" id="SMO32825.1"/>
    </source>
</evidence>
<evidence type="ECO:0000256" key="1">
    <source>
        <dbReference type="SAM" id="Phobius"/>
    </source>
</evidence>
<reference evidence="3 4" key="1">
    <citation type="submission" date="2017-05" db="EMBL/GenBank/DDBJ databases">
        <authorList>
            <person name="Varghese N."/>
            <person name="Submissions S."/>
        </authorList>
    </citation>
    <scope>NUCLEOTIDE SEQUENCE [LARGE SCALE GENOMIC DNA]</scope>
    <source>
        <strain evidence="3 4">DSM 16304</strain>
    </source>
</reference>
<dbReference type="PANTHER" id="PTHR45663">
    <property type="entry name" value="GEO12009P1"/>
    <property type="match status" value="1"/>
</dbReference>
<feature type="transmembrane region" description="Helical" evidence="1">
    <location>
        <begin position="12"/>
        <end position="36"/>
    </location>
</feature>
<name>A0A521ADD7_9BACT</name>
<evidence type="ECO:0000313" key="4">
    <source>
        <dbReference type="Proteomes" id="UP000317315"/>
    </source>
</evidence>
<dbReference type="Proteomes" id="UP000317315">
    <property type="component" value="Unassembled WGS sequence"/>
</dbReference>
<dbReference type="Gene3D" id="3.40.30.10">
    <property type="entry name" value="Glutaredoxin"/>
    <property type="match status" value="1"/>
</dbReference>
<dbReference type="GO" id="GO:0005737">
    <property type="term" value="C:cytoplasm"/>
    <property type="evidence" value="ECO:0007669"/>
    <property type="project" value="TreeGrafter"/>
</dbReference>
<keyword evidence="4" id="KW-1185">Reference proteome</keyword>
<dbReference type="InterPro" id="IPR013766">
    <property type="entry name" value="Thioredoxin_domain"/>
</dbReference>
<proteinExistence type="predicted"/>
<feature type="domain" description="Thioredoxin" evidence="2">
    <location>
        <begin position="29"/>
        <end position="142"/>
    </location>
</feature>
<keyword evidence="1" id="KW-0812">Transmembrane</keyword>
<dbReference type="RefSeq" id="WP_142933392.1">
    <property type="nucleotide sequence ID" value="NZ_FXTM01000001.1"/>
</dbReference>
<dbReference type="PANTHER" id="PTHR45663:SF11">
    <property type="entry name" value="GEO12009P1"/>
    <property type="match status" value="1"/>
</dbReference>
<dbReference type="PROSITE" id="PS51352">
    <property type="entry name" value="THIOREDOXIN_2"/>
    <property type="match status" value="1"/>
</dbReference>
<organism evidence="3 4">
    <name type="scientific">Balnearium lithotrophicum</name>
    <dbReference type="NCBI Taxonomy" id="223788"/>
    <lineage>
        <taxon>Bacteria</taxon>
        <taxon>Pseudomonadati</taxon>
        <taxon>Aquificota</taxon>
        <taxon>Aquificia</taxon>
        <taxon>Desulfurobacteriales</taxon>
        <taxon>Desulfurobacteriaceae</taxon>
        <taxon>Balnearium</taxon>
    </lineage>
</organism>
<keyword evidence="1" id="KW-0472">Membrane</keyword>
<keyword evidence="1" id="KW-1133">Transmembrane helix</keyword>
<dbReference type="GO" id="GO:0015035">
    <property type="term" value="F:protein-disulfide reductase activity"/>
    <property type="evidence" value="ECO:0007669"/>
    <property type="project" value="TreeGrafter"/>
</dbReference>
<dbReference type="EMBL" id="FXTM01000001">
    <property type="protein sequence ID" value="SMO32825.1"/>
    <property type="molecule type" value="Genomic_DNA"/>
</dbReference>
<dbReference type="AlphaFoldDB" id="A0A521ADD7"/>
<sequence length="142" mass="16100">MSVPESLLKVAAIFFDIIFVLLVAYVVFIFGIRIFWSFKSKRLKGKELPETKEFLRLKKGKGVIYIYAPNCKPCKLVDPVIKKLSKEIKGVPFVRINAAEDVELVRKLGVLATPTVIITERGRIREILIGPVTEGTIREKLK</sequence>
<dbReference type="Pfam" id="PF00085">
    <property type="entry name" value="Thioredoxin"/>
    <property type="match status" value="1"/>
</dbReference>
<dbReference type="SUPFAM" id="SSF52833">
    <property type="entry name" value="Thioredoxin-like"/>
    <property type="match status" value="1"/>
</dbReference>
<protein>
    <submittedName>
        <fullName evidence="3">Thioredoxin 1</fullName>
    </submittedName>
</protein>